<evidence type="ECO:0000313" key="3">
    <source>
        <dbReference type="EMBL" id="OMO83513.1"/>
    </source>
</evidence>
<gene>
    <name evidence="3" type="ORF">COLO4_22459</name>
</gene>
<protein>
    <recommendedName>
        <fullName evidence="2">Myb/SANT-like domain-containing protein</fullName>
    </recommendedName>
</protein>
<sequence length="317" mass="36059">MEDYWITIPRRRAPPRVTRSRRQQPALQQEQPSTSRAKWTTFLTKILADLLVEQVHRGNRLNNSFSKKAWKSMSDDFYKKSGLKWDNEQLKNRYGVLRRQYVLVKSLLDQSDFSWDESTGNITGKDEAWAEFIKGHPDAESIKTSGCPIYKQLCTIFSEPTTNGKHDYTAELRGEVPSLLPPLDPLSTIQEESSSEFEEREDVAEEHDSVQPSLPGSISGRKRGRRGIDDAIAEAILEMAAASKLRAAAVKQCNAKYSIASCIKELDEMQDVHQRVHFAALELFNDPTARELFLSLKGDKRSTWLNRKCTALLDPIS</sequence>
<dbReference type="PANTHER" id="PTHR47584:SF9">
    <property type="entry name" value="L10-INTERACTING MYB DOMAIN-CONTAINING PROTEIN-LIKE"/>
    <property type="match status" value="1"/>
</dbReference>
<reference evidence="4" key="1">
    <citation type="submission" date="2013-09" db="EMBL/GenBank/DDBJ databases">
        <title>Corchorus olitorius genome sequencing.</title>
        <authorList>
            <person name="Alam M."/>
            <person name="Haque M.S."/>
            <person name="Islam M.S."/>
            <person name="Emdad E.M."/>
            <person name="Islam M.M."/>
            <person name="Ahmed B."/>
            <person name="Halim A."/>
            <person name="Hossen Q.M.M."/>
            <person name="Hossain M.Z."/>
            <person name="Ahmed R."/>
            <person name="Khan M.M."/>
            <person name="Islam R."/>
            <person name="Rashid M.M."/>
            <person name="Khan S.A."/>
            <person name="Rahman M.S."/>
            <person name="Alam M."/>
            <person name="Yahiya A.S."/>
            <person name="Khan M.S."/>
            <person name="Azam M.S."/>
            <person name="Haque T."/>
            <person name="Lashkar M.Z.H."/>
            <person name="Akhand A.I."/>
            <person name="Morshed G."/>
            <person name="Roy S."/>
            <person name="Uddin K.S."/>
            <person name="Rabeya T."/>
            <person name="Hossain A.S."/>
            <person name="Chowdhury A."/>
            <person name="Snigdha A.R."/>
            <person name="Mortoza M.S."/>
            <person name="Matin S.A."/>
            <person name="Hoque S.M.E."/>
            <person name="Islam M.K."/>
            <person name="Roy D.K."/>
            <person name="Haider R."/>
            <person name="Moosa M.M."/>
            <person name="Elias S.M."/>
            <person name="Hasan A.M."/>
            <person name="Jahan S."/>
            <person name="Shafiuddin M."/>
            <person name="Mahmood N."/>
            <person name="Shommy N.S."/>
        </authorList>
    </citation>
    <scope>NUCLEOTIDE SEQUENCE [LARGE SCALE GENOMIC DNA]</scope>
    <source>
        <strain evidence="4">cv. O-4</strain>
    </source>
</reference>
<organism evidence="3 4">
    <name type="scientific">Corchorus olitorius</name>
    <dbReference type="NCBI Taxonomy" id="93759"/>
    <lineage>
        <taxon>Eukaryota</taxon>
        <taxon>Viridiplantae</taxon>
        <taxon>Streptophyta</taxon>
        <taxon>Embryophyta</taxon>
        <taxon>Tracheophyta</taxon>
        <taxon>Spermatophyta</taxon>
        <taxon>Magnoliopsida</taxon>
        <taxon>eudicotyledons</taxon>
        <taxon>Gunneridae</taxon>
        <taxon>Pentapetalae</taxon>
        <taxon>rosids</taxon>
        <taxon>malvids</taxon>
        <taxon>Malvales</taxon>
        <taxon>Malvaceae</taxon>
        <taxon>Grewioideae</taxon>
        <taxon>Apeibeae</taxon>
        <taxon>Corchorus</taxon>
    </lineage>
</organism>
<dbReference type="STRING" id="93759.A0A1R3ILS6"/>
<evidence type="ECO:0000259" key="2">
    <source>
        <dbReference type="Pfam" id="PF12776"/>
    </source>
</evidence>
<feature type="region of interest" description="Disordered" evidence="1">
    <location>
        <begin position="181"/>
        <end position="224"/>
    </location>
</feature>
<comment type="caution">
    <text evidence="3">The sequence shown here is derived from an EMBL/GenBank/DDBJ whole genome shotgun (WGS) entry which is preliminary data.</text>
</comment>
<evidence type="ECO:0000313" key="4">
    <source>
        <dbReference type="Proteomes" id="UP000187203"/>
    </source>
</evidence>
<dbReference type="Pfam" id="PF12776">
    <property type="entry name" value="Myb_DNA-bind_3"/>
    <property type="match status" value="1"/>
</dbReference>
<dbReference type="AlphaFoldDB" id="A0A1R3ILS6"/>
<feature type="compositionally biased region" description="Polar residues" evidence="1">
    <location>
        <begin position="23"/>
        <end position="34"/>
    </location>
</feature>
<dbReference type="InterPro" id="IPR024752">
    <property type="entry name" value="Myb/SANT-like_dom"/>
</dbReference>
<dbReference type="OrthoDB" id="76215at2759"/>
<feature type="domain" description="Myb/SANT-like" evidence="2">
    <location>
        <begin position="38"/>
        <end position="131"/>
    </location>
</feature>
<accession>A0A1R3ILS6</accession>
<dbReference type="Proteomes" id="UP000187203">
    <property type="component" value="Unassembled WGS sequence"/>
</dbReference>
<keyword evidence="4" id="KW-1185">Reference proteome</keyword>
<dbReference type="EMBL" id="AWUE01017971">
    <property type="protein sequence ID" value="OMO83513.1"/>
    <property type="molecule type" value="Genomic_DNA"/>
</dbReference>
<dbReference type="PANTHER" id="PTHR47584">
    <property type="match status" value="1"/>
</dbReference>
<feature type="region of interest" description="Disordered" evidence="1">
    <location>
        <begin position="14"/>
        <end position="34"/>
    </location>
</feature>
<proteinExistence type="predicted"/>
<evidence type="ECO:0000256" key="1">
    <source>
        <dbReference type="SAM" id="MobiDB-lite"/>
    </source>
</evidence>
<name>A0A1R3ILS6_9ROSI</name>
<feature type="compositionally biased region" description="Acidic residues" evidence="1">
    <location>
        <begin position="193"/>
        <end position="205"/>
    </location>
</feature>
<dbReference type="InterPro" id="IPR045026">
    <property type="entry name" value="LIMYB"/>
</dbReference>